<accession>A0A438XJN7</accession>
<name>A0A438XJN7_HELPX</name>
<feature type="non-terminal residue" evidence="7">
    <location>
        <position position="1"/>
    </location>
</feature>
<evidence type="ECO:0000256" key="3">
    <source>
        <dbReference type="ARBA" id="ARBA00022692"/>
    </source>
</evidence>
<evidence type="ECO:0000256" key="6">
    <source>
        <dbReference type="SAM" id="Phobius"/>
    </source>
</evidence>
<dbReference type="Proteomes" id="UP000289022">
    <property type="component" value="Unassembled WGS sequence"/>
</dbReference>
<dbReference type="EMBL" id="RJGP01000447">
    <property type="protein sequence ID" value="RVZ36905.1"/>
    <property type="molecule type" value="Genomic_DNA"/>
</dbReference>
<dbReference type="InterPro" id="IPR051605">
    <property type="entry name" value="CstA"/>
</dbReference>
<gene>
    <name evidence="7" type="ORF">EC518_07840</name>
</gene>
<dbReference type="PANTHER" id="PTHR30252">
    <property type="entry name" value="INNER MEMBRANE PEPTIDE TRANSPORTER"/>
    <property type="match status" value="1"/>
</dbReference>
<comment type="subcellular location">
    <subcellularLocation>
        <location evidence="1">Cell membrane</location>
        <topology evidence="1">Multi-pass membrane protein</topology>
    </subcellularLocation>
</comment>
<evidence type="ECO:0000256" key="4">
    <source>
        <dbReference type="ARBA" id="ARBA00022989"/>
    </source>
</evidence>
<reference evidence="7 8" key="1">
    <citation type="submission" date="2018-11" db="EMBL/GenBank/DDBJ databases">
        <title>Genetic determinants and prediction of antibiotic resistance phenotypes in Helicobacter pylori.</title>
        <authorList>
            <person name="Wagner K."/>
        </authorList>
    </citation>
    <scope>NUCLEOTIDE SEQUENCE [LARGE SCALE GENOMIC DNA]</scope>
    <source>
        <strain evidence="7 8">ZH70</strain>
    </source>
</reference>
<protein>
    <submittedName>
        <fullName evidence="7">Carbon starvation protein A</fullName>
    </submittedName>
</protein>
<dbReference type="PANTHER" id="PTHR30252:SF3">
    <property type="entry name" value="PYRUVATE_PROTON SYMPORTER BTST"/>
    <property type="match status" value="1"/>
</dbReference>
<keyword evidence="4 6" id="KW-1133">Transmembrane helix</keyword>
<dbReference type="AlphaFoldDB" id="A0A438XJN7"/>
<organism evidence="7 8">
    <name type="scientific">Helicobacter pylori</name>
    <name type="common">Campylobacter pylori</name>
    <dbReference type="NCBI Taxonomy" id="210"/>
    <lineage>
        <taxon>Bacteria</taxon>
        <taxon>Pseudomonadati</taxon>
        <taxon>Campylobacterota</taxon>
        <taxon>Epsilonproteobacteria</taxon>
        <taxon>Campylobacterales</taxon>
        <taxon>Helicobacteraceae</taxon>
        <taxon>Helicobacter</taxon>
    </lineage>
</organism>
<feature type="transmembrane region" description="Helical" evidence="6">
    <location>
        <begin position="26"/>
        <end position="47"/>
    </location>
</feature>
<evidence type="ECO:0000313" key="7">
    <source>
        <dbReference type="EMBL" id="RVZ36905.1"/>
    </source>
</evidence>
<dbReference type="GO" id="GO:0005886">
    <property type="term" value="C:plasma membrane"/>
    <property type="evidence" value="ECO:0007669"/>
    <property type="project" value="UniProtKB-SubCell"/>
</dbReference>
<evidence type="ECO:0000256" key="1">
    <source>
        <dbReference type="ARBA" id="ARBA00004651"/>
    </source>
</evidence>
<evidence type="ECO:0000313" key="8">
    <source>
        <dbReference type="Proteomes" id="UP000289022"/>
    </source>
</evidence>
<evidence type="ECO:0000256" key="2">
    <source>
        <dbReference type="ARBA" id="ARBA00022475"/>
    </source>
</evidence>
<comment type="caution">
    <text evidence="7">The sequence shown here is derived from an EMBL/GenBank/DDBJ whole genome shotgun (WGS) entry which is preliminary data.</text>
</comment>
<dbReference type="GO" id="GO:0031669">
    <property type="term" value="P:cellular response to nutrient levels"/>
    <property type="evidence" value="ECO:0007669"/>
    <property type="project" value="TreeGrafter"/>
</dbReference>
<keyword evidence="2" id="KW-1003">Cell membrane</keyword>
<keyword evidence="3 6" id="KW-0812">Transmembrane</keyword>
<proteinExistence type="predicted"/>
<evidence type="ECO:0000256" key="5">
    <source>
        <dbReference type="ARBA" id="ARBA00023136"/>
    </source>
</evidence>
<keyword evidence="5 6" id="KW-0472">Membrane</keyword>
<feature type="transmembrane region" description="Helical" evidence="6">
    <location>
        <begin position="91"/>
        <end position="112"/>
    </location>
</feature>
<sequence>QMLAGMALLLVTVVLFKMGRFKGAMVSALPAVLILSITFYSGILKVVPKSNDSVLNNVSHVAQMQIIKEKMATTTDEKVLKTLQKSFFNHAIDAILCVFFMLVALLVLIVSVRICSNAYFKNKIYPPLAETPYIKAA</sequence>